<evidence type="ECO:0000256" key="1">
    <source>
        <dbReference type="RuleBase" id="RU367138"/>
    </source>
</evidence>
<feature type="transmembrane region" description="Helical" evidence="1">
    <location>
        <begin position="92"/>
        <end position="116"/>
    </location>
</feature>
<evidence type="ECO:0000313" key="4">
    <source>
        <dbReference type="Proteomes" id="UP000271098"/>
    </source>
</evidence>
<comment type="subcellular location">
    <subcellularLocation>
        <location evidence="1">Endoplasmic reticulum membrane</location>
        <topology evidence="1">Multi-pass membrane protein</topology>
    </subcellularLocation>
</comment>
<sequence>MGLVNVDGTTVQDWLQGWILVVLIEAAFFGTGNIASLNSFNPSFLRCFISVFSPFTMTAMLIFKISLPILAVAFAYAVIVRIKNIMINKLSMVLLIITDAMALVIIIGAFLVIYITNRIFSESSRMEWFQVFFFRLVDEGSWQDIGTS</sequence>
<protein>
    <recommendedName>
        <fullName evidence="1">GPI ethanolamine phosphate transferase 1</fullName>
        <ecNumber evidence="1">2.-.-.-</ecNumber>
    </recommendedName>
</protein>
<dbReference type="InterPro" id="IPR007070">
    <property type="entry name" value="GPI_EtnP_transferase_1"/>
</dbReference>
<evidence type="ECO:0000313" key="3">
    <source>
        <dbReference type="EMBL" id="VDK52109.1"/>
    </source>
</evidence>
<dbReference type="Pfam" id="PF04987">
    <property type="entry name" value="PigN"/>
    <property type="match status" value="1"/>
</dbReference>
<comment type="pathway">
    <text evidence="1">Glycolipid biosynthesis; glycosylphosphatidylinositol-anchor biosynthesis.</text>
</comment>
<accession>A0A183DAN2</accession>
<reference evidence="5" key="1">
    <citation type="submission" date="2016-06" db="UniProtKB">
        <authorList>
            <consortium name="WormBaseParasite"/>
        </authorList>
    </citation>
    <scope>IDENTIFICATION</scope>
</reference>
<dbReference type="AlphaFoldDB" id="A0A183DAN2"/>
<dbReference type="PANTHER" id="PTHR12250:SF0">
    <property type="entry name" value="GPI ETHANOLAMINE PHOSPHATE TRANSFERASE 1"/>
    <property type="match status" value="1"/>
</dbReference>
<keyword evidence="1" id="KW-0812">Transmembrane</keyword>
<dbReference type="GO" id="GO:0005789">
    <property type="term" value="C:endoplasmic reticulum membrane"/>
    <property type="evidence" value="ECO:0007669"/>
    <property type="project" value="UniProtKB-SubCell"/>
</dbReference>
<dbReference type="Proteomes" id="UP000271098">
    <property type="component" value="Unassembled WGS sequence"/>
</dbReference>
<comment type="function">
    <text evidence="1">Ethanolamine phosphate transferase involved in glycosylphosphatidylinositol-anchor biosynthesis. Transfers ethanolamine phosphate to the first alpha-1,4-linked mannose of the glycosylphosphatidylinositol precursor of GPI-anchor.</text>
</comment>
<comment type="caution">
    <text evidence="1">Lacks conserved residue(s) required for the propagation of feature annotation.</text>
</comment>
<proteinExistence type="inferred from homology"/>
<reference evidence="3 4" key="2">
    <citation type="submission" date="2018-11" db="EMBL/GenBank/DDBJ databases">
        <authorList>
            <consortium name="Pathogen Informatics"/>
        </authorList>
    </citation>
    <scope>NUCLEOTIDE SEQUENCE [LARGE SCALE GENOMIC DNA]</scope>
</reference>
<gene>
    <name evidence="3" type="ORF">GPUH_LOCUS5771</name>
</gene>
<keyword evidence="1" id="KW-0808">Transferase</keyword>
<feature type="transmembrane region" description="Helical" evidence="1">
    <location>
        <begin position="47"/>
        <end position="80"/>
    </location>
</feature>
<keyword evidence="1" id="KW-0472">Membrane</keyword>
<organism evidence="5">
    <name type="scientific">Gongylonema pulchrum</name>
    <dbReference type="NCBI Taxonomy" id="637853"/>
    <lineage>
        <taxon>Eukaryota</taxon>
        <taxon>Metazoa</taxon>
        <taxon>Ecdysozoa</taxon>
        <taxon>Nematoda</taxon>
        <taxon>Chromadorea</taxon>
        <taxon>Rhabditida</taxon>
        <taxon>Spirurina</taxon>
        <taxon>Spiruromorpha</taxon>
        <taxon>Spiruroidea</taxon>
        <taxon>Gongylonematidae</taxon>
        <taxon>Gongylonema</taxon>
    </lineage>
</organism>
<keyword evidence="1" id="KW-0256">Endoplasmic reticulum</keyword>
<keyword evidence="4" id="KW-1185">Reference proteome</keyword>
<feature type="domain" description="GPI ethanolamine phosphate transferase 1 C-terminal" evidence="2">
    <location>
        <begin position="11"/>
        <end position="103"/>
    </location>
</feature>
<dbReference type="GO" id="GO:0006506">
    <property type="term" value="P:GPI anchor biosynthetic process"/>
    <property type="evidence" value="ECO:0007669"/>
    <property type="project" value="UniProtKB-UniPathway"/>
</dbReference>
<dbReference type="WBParaSite" id="GPUH_0000578101-mRNA-1">
    <property type="protein sequence ID" value="GPUH_0000578101-mRNA-1"/>
    <property type="gene ID" value="GPUH_0000578101"/>
</dbReference>
<evidence type="ECO:0000259" key="2">
    <source>
        <dbReference type="Pfam" id="PF04987"/>
    </source>
</evidence>
<dbReference type="EC" id="2.-.-.-" evidence="1"/>
<dbReference type="EMBL" id="UYRT01012649">
    <property type="protein sequence ID" value="VDK52109.1"/>
    <property type="molecule type" value="Genomic_DNA"/>
</dbReference>
<dbReference type="PANTHER" id="PTHR12250">
    <property type="entry name" value="PHOSPHATIDYLINOSITOL GLYCAN, CLASS N"/>
    <property type="match status" value="1"/>
</dbReference>
<dbReference type="UniPathway" id="UPA00196"/>
<evidence type="ECO:0000313" key="5">
    <source>
        <dbReference type="WBParaSite" id="GPUH_0000578101-mRNA-1"/>
    </source>
</evidence>
<dbReference type="OrthoDB" id="1729659at2759"/>
<keyword evidence="1" id="KW-1133">Transmembrane helix</keyword>
<keyword evidence="1" id="KW-0337">GPI-anchor biosynthesis</keyword>
<comment type="similarity">
    <text evidence="1">Belongs to the PIGG/PIGN/PIGO family. PIGN subfamily.</text>
</comment>
<dbReference type="InterPro" id="IPR017852">
    <property type="entry name" value="GPI_EtnP_transferase_1_C"/>
</dbReference>
<feature type="transmembrane region" description="Helical" evidence="1">
    <location>
        <begin position="15"/>
        <end position="35"/>
    </location>
</feature>
<name>A0A183DAN2_9BILA</name>
<dbReference type="GO" id="GO:0051377">
    <property type="term" value="F:mannose-ethanolamine phosphotransferase activity"/>
    <property type="evidence" value="ECO:0007669"/>
    <property type="project" value="UniProtKB-UniRule"/>
</dbReference>